<evidence type="ECO:0000313" key="1">
    <source>
        <dbReference type="EMBL" id="CAE7560681.1"/>
    </source>
</evidence>
<accession>A0A812UBY3</accession>
<evidence type="ECO:0000313" key="2">
    <source>
        <dbReference type="Proteomes" id="UP000604046"/>
    </source>
</evidence>
<organism evidence="1 2">
    <name type="scientific">Symbiodinium natans</name>
    <dbReference type="NCBI Taxonomy" id="878477"/>
    <lineage>
        <taxon>Eukaryota</taxon>
        <taxon>Sar</taxon>
        <taxon>Alveolata</taxon>
        <taxon>Dinophyceae</taxon>
        <taxon>Suessiales</taxon>
        <taxon>Symbiodiniaceae</taxon>
        <taxon>Symbiodinium</taxon>
    </lineage>
</organism>
<keyword evidence="2" id="KW-1185">Reference proteome</keyword>
<comment type="caution">
    <text evidence="1">The sequence shown here is derived from an EMBL/GenBank/DDBJ whole genome shotgun (WGS) entry which is preliminary data.</text>
</comment>
<name>A0A812UBY3_9DINO</name>
<proteinExistence type="predicted"/>
<dbReference type="OrthoDB" id="10507562at2759"/>
<sequence length="295" mass="33323">MVTDPEPEALTTSLGSLTFELYRGPSDHNSPKANERTLEVALGLWFMRRSLSRLSSIGQLPLELGDVLGHYWPTEDRVDGRYLPWQLADLGSNGQDATSMSFVGRHLLSLSTVEHVGHDNEGLAHVNGFRTNGTRESLEEWVRSWDEAPSLLRQIAAEAAEFLVTFPVGFNARLDDVVVSSQELWPVSRVLRRVNVQNLWEEDPKRSFAYHYDLQDAYLPETTGLMHHPALPGVYQQVYGSAMPAKLQPPFHPRFRFANAVCVVTNGGNWFAKRVVDLERQTSEFNMEWQSVEAS</sequence>
<protein>
    <submittedName>
        <fullName evidence="1">HERC1 protein</fullName>
    </submittedName>
</protein>
<dbReference type="AlphaFoldDB" id="A0A812UBY3"/>
<dbReference type="Proteomes" id="UP000604046">
    <property type="component" value="Unassembled WGS sequence"/>
</dbReference>
<gene>
    <name evidence="1" type="primary">HERC1</name>
    <name evidence="1" type="ORF">SNAT2548_LOCUS31610</name>
</gene>
<dbReference type="EMBL" id="CAJNDS010002667">
    <property type="protein sequence ID" value="CAE7560681.1"/>
    <property type="molecule type" value="Genomic_DNA"/>
</dbReference>
<reference evidence="1" key="1">
    <citation type="submission" date="2021-02" db="EMBL/GenBank/DDBJ databases">
        <authorList>
            <person name="Dougan E. K."/>
            <person name="Rhodes N."/>
            <person name="Thang M."/>
            <person name="Chan C."/>
        </authorList>
    </citation>
    <scope>NUCLEOTIDE SEQUENCE</scope>
</reference>